<keyword evidence="2" id="KW-0812">Transmembrane</keyword>
<gene>
    <name evidence="3" type="ORF">MXD59_12110</name>
</gene>
<evidence type="ECO:0000256" key="1">
    <source>
        <dbReference type="SAM" id="MobiDB-lite"/>
    </source>
</evidence>
<dbReference type="EMBL" id="JALKFT010000010">
    <property type="protein sequence ID" value="MCK9876509.1"/>
    <property type="molecule type" value="Genomic_DNA"/>
</dbReference>
<feature type="compositionally biased region" description="Polar residues" evidence="1">
    <location>
        <begin position="1"/>
        <end position="10"/>
    </location>
</feature>
<feature type="compositionally biased region" description="Pro residues" evidence="1">
    <location>
        <begin position="26"/>
        <end position="40"/>
    </location>
</feature>
<name>A0ABT0JY89_9ACTN</name>
<proteinExistence type="predicted"/>
<keyword evidence="4" id="KW-1185">Reference proteome</keyword>
<feature type="region of interest" description="Disordered" evidence="1">
    <location>
        <begin position="1"/>
        <end position="65"/>
    </location>
</feature>
<accession>A0ABT0JY89</accession>
<feature type="compositionally biased region" description="Low complexity" evidence="1">
    <location>
        <begin position="41"/>
        <end position="56"/>
    </location>
</feature>
<keyword evidence="2" id="KW-0472">Membrane</keyword>
<comment type="caution">
    <text evidence="3">The sequence shown here is derived from an EMBL/GenBank/DDBJ whole genome shotgun (WGS) entry which is preliminary data.</text>
</comment>
<feature type="transmembrane region" description="Helical" evidence="2">
    <location>
        <begin position="77"/>
        <end position="98"/>
    </location>
</feature>
<feature type="transmembrane region" description="Helical" evidence="2">
    <location>
        <begin position="118"/>
        <end position="138"/>
    </location>
</feature>
<feature type="transmembrane region" description="Helical" evidence="2">
    <location>
        <begin position="359"/>
        <end position="380"/>
    </location>
</feature>
<feature type="transmembrane region" description="Helical" evidence="2">
    <location>
        <begin position="243"/>
        <end position="265"/>
    </location>
</feature>
<feature type="transmembrane region" description="Helical" evidence="2">
    <location>
        <begin position="485"/>
        <end position="507"/>
    </location>
</feature>
<dbReference type="Proteomes" id="UP001201873">
    <property type="component" value="Unassembled WGS sequence"/>
</dbReference>
<evidence type="ECO:0000313" key="3">
    <source>
        <dbReference type="EMBL" id="MCK9876509.1"/>
    </source>
</evidence>
<feature type="transmembrane region" description="Helical" evidence="2">
    <location>
        <begin position="277"/>
        <end position="310"/>
    </location>
</feature>
<feature type="transmembrane region" description="Helical" evidence="2">
    <location>
        <begin position="431"/>
        <end position="450"/>
    </location>
</feature>
<feature type="transmembrane region" description="Helical" evidence="2">
    <location>
        <begin position="150"/>
        <end position="173"/>
    </location>
</feature>
<protein>
    <submittedName>
        <fullName evidence="3">DUF4175 domain-containing protein</fullName>
    </submittedName>
</protein>
<organism evidence="3 4">
    <name type="scientific">Frankia umida</name>
    <dbReference type="NCBI Taxonomy" id="573489"/>
    <lineage>
        <taxon>Bacteria</taxon>
        <taxon>Bacillati</taxon>
        <taxon>Actinomycetota</taxon>
        <taxon>Actinomycetes</taxon>
        <taxon>Frankiales</taxon>
        <taxon>Frankiaceae</taxon>
        <taxon>Frankia</taxon>
    </lineage>
</organism>
<keyword evidence="2" id="KW-1133">Transmembrane helix</keyword>
<feature type="transmembrane region" description="Helical" evidence="2">
    <location>
        <begin position="322"/>
        <end position="352"/>
    </location>
</feature>
<reference evidence="3 4" key="1">
    <citation type="submission" date="2022-04" db="EMBL/GenBank/DDBJ databases">
        <title>Genome diversity in the genus Frankia.</title>
        <authorList>
            <person name="Carlos-Shanley C."/>
            <person name="Hahn D."/>
        </authorList>
    </citation>
    <scope>NUCLEOTIDE SEQUENCE [LARGE SCALE GENOMIC DNA]</scope>
    <source>
        <strain evidence="3 4">Ag45/Mut15</strain>
    </source>
</reference>
<sequence>MSLAEDTNGSPGRPPAEPASRVSVPPASPGDTPPAAPPPVASAAGAGSSEAGSSDARPSDAGSSQVRSTMRAEWAEAGIWLVLVAFGLVGTAVLARSHVALGLREPPWQDGWQARFDALIVVPVTVAAIILAVVGRWASASSGTVAVFRLPWPLVLVMGYAGSLLWTLALALITPGGVRAGLRAPTDLVTAAAAIGSNPLDMVAAYTDRVPPATAGSVDVLPAHPPGPLLAAWALARLGLSGAVPLGIAFTLVGALTVPVVCVAVRSLCHETAARRLVPILVLAPWSGWMTASPDAVTALLAALAVAVGVVGCEPGRRDRTWWALASGVLLGLAALFGYAPVWLGVAVAAAYFVRRRPLLNVVTGLGALLPLFLFAAWGFSWPDGLALARVPHRPLTATLAWVFLDLTVALLGAGPVAVRAARRLRHTPGWPFLVGAAATALFAALARLAEGGTQRTWLPLFPWLLVAAVAPHPRPAAPGDRVRAGTLPVILISLGAAGAITLRLFMAGPS</sequence>
<evidence type="ECO:0000256" key="2">
    <source>
        <dbReference type="SAM" id="Phobius"/>
    </source>
</evidence>
<dbReference type="RefSeq" id="WP_248824759.1">
    <property type="nucleotide sequence ID" value="NZ_JALKFT010000010.1"/>
</dbReference>
<evidence type="ECO:0000313" key="4">
    <source>
        <dbReference type="Proteomes" id="UP001201873"/>
    </source>
</evidence>
<feature type="transmembrane region" description="Helical" evidence="2">
    <location>
        <begin position="400"/>
        <end position="419"/>
    </location>
</feature>